<evidence type="ECO:0000256" key="1">
    <source>
        <dbReference type="ARBA" id="ARBA00022475"/>
    </source>
</evidence>
<evidence type="ECO:0000256" key="4">
    <source>
        <dbReference type="HAMAP-Rule" id="MF_01104"/>
    </source>
</evidence>
<comment type="caution">
    <text evidence="5">The sequence shown here is derived from an EMBL/GenBank/DDBJ whole genome shotgun (WGS) entry which is preliminary data.</text>
</comment>
<comment type="subcellular location">
    <subcellularLocation>
        <location evidence="4">Cell inner membrane</location>
        <topology evidence="4">Peripheral membrane protein</topology>
        <orientation evidence="4">Cytoplasmic side</orientation>
    </subcellularLocation>
    <text evidence="4">Loosely associated with the cytoplasmic side of the inner membrane, probably via SecY.</text>
</comment>
<dbReference type="Pfam" id="PF07348">
    <property type="entry name" value="Syd"/>
    <property type="match status" value="1"/>
</dbReference>
<evidence type="ECO:0000313" key="6">
    <source>
        <dbReference type="Proteomes" id="UP001652504"/>
    </source>
</evidence>
<dbReference type="Proteomes" id="UP001652504">
    <property type="component" value="Unassembled WGS sequence"/>
</dbReference>
<comment type="similarity">
    <text evidence="4">Belongs to the Syd family.</text>
</comment>
<evidence type="ECO:0000256" key="2">
    <source>
        <dbReference type="ARBA" id="ARBA00022519"/>
    </source>
</evidence>
<evidence type="ECO:0000256" key="3">
    <source>
        <dbReference type="ARBA" id="ARBA00023136"/>
    </source>
</evidence>
<keyword evidence="6" id="KW-1185">Reference proteome</keyword>
<comment type="function">
    <text evidence="4">Interacts with the SecY protein in vivo. May bind preferentially to an uncomplexed state of SecY, thus functioning either as a chelating agent for excess SecY in the cell or as a regulatory factor that negatively controls the translocase function.</text>
</comment>
<keyword evidence="1 4" id="KW-1003">Cell membrane</keyword>
<dbReference type="CDD" id="cd16323">
    <property type="entry name" value="Syd"/>
    <property type="match status" value="1"/>
</dbReference>
<dbReference type="RefSeq" id="WP_263710461.1">
    <property type="nucleotide sequence ID" value="NZ_JAOWKX010000001.1"/>
</dbReference>
<name>A0ABT3A3S3_9ALTE</name>
<keyword evidence="3 4" id="KW-0472">Membrane</keyword>
<dbReference type="InterPro" id="IPR009948">
    <property type="entry name" value="Syd"/>
</dbReference>
<dbReference type="InterPro" id="IPR038228">
    <property type="entry name" value="Syd_sf"/>
</dbReference>
<reference evidence="5 6" key="1">
    <citation type="submission" date="2022-10" db="EMBL/GenBank/DDBJ databases">
        <title>Aestuariibacter sp. AA17 isolated from Montipora capitata coral fragment.</title>
        <authorList>
            <person name="Emsley S.A."/>
            <person name="Pfannmuller K.M."/>
            <person name="Loughran R.M."/>
            <person name="Shlafstein M."/>
            <person name="Papke E."/>
            <person name="Saw J.H."/>
            <person name="Ushijima B."/>
            <person name="Videau P."/>
        </authorList>
    </citation>
    <scope>NUCLEOTIDE SEQUENCE [LARGE SCALE GENOMIC DNA]</scope>
    <source>
        <strain evidence="5 6">AA17</strain>
    </source>
</reference>
<dbReference type="EMBL" id="JAOWKX010000001">
    <property type="protein sequence ID" value="MCV2883262.1"/>
    <property type="molecule type" value="Genomic_DNA"/>
</dbReference>
<proteinExistence type="inferred from homology"/>
<protein>
    <recommendedName>
        <fullName evidence="4">Protein Syd</fullName>
    </recommendedName>
</protein>
<keyword evidence="2 4" id="KW-0997">Cell inner membrane</keyword>
<dbReference type="NCBIfam" id="NF003439">
    <property type="entry name" value="PRK04968.1"/>
    <property type="match status" value="1"/>
</dbReference>
<organism evidence="5 6">
    <name type="scientific">Fluctibacter corallii</name>
    <dbReference type="NCBI Taxonomy" id="2984329"/>
    <lineage>
        <taxon>Bacteria</taxon>
        <taxon>Pseudomonadati</taxon>
        <taxon>Pseudomonadota</taxon>
        <taxon>Gammaproteobacteria</taxon>
        <taxon>Alteromonadales</taxon>
        <taxon>Alteromonadaceae</taxon>
        <taxon>Fluctibacter</taxon>
    </lineage>
</organism>
<dbReference type="Gene3D" id="3.40.1580.20">
    <property type="entry name" value="Syd protein"/>
    <property type="match status" value="1"/>
</dbReference>
<gene>
    <name evidence="4 5" type="primary">syd</name>
    <name evidence="5" type="ORF">OE749_00955</name>
</gene>
<sequence length="182" mass="20905">MQTIDDALADFIQRYFQTAKTEDHALRIEFDSQWQSACYLQVGDDGDWVEWQPVKRDVPGDFSGVESALEMTLNAQFKAYFGTYWSDNFNAKTSRGSLQLLMPWNNDDFIRLQQNLVGHVLMKRRLKQAETLFFAVTDEEDFIITVDNASGAVMLEQVGMLPKEKLADDLASFIKQLEPDFT</sequence>
<evidence type="ECO:0000313" key="5">
    <source>
        <dbReference type="EMBL" id="MCV2883262.1"/>
    </source>
</evidence>
<accession>A0ABT3A3S3</accession>
<dbReference type="HAMAP" id="MF_01104">
    <property type="entry name" value="Syd"/>
    <property type="match status" value="1"/>
</dbReference>